<feature type="domain" description="T-cell immunomodulatory protein TIP C2" evidence="10">
    <location>
        <begin position="495"/>
        <end position="591"/>
    </location>
</feature>
<evidence type="ECO:0000259" key="10">
    <source>
        <dbReference type="Pfam" id="PF23122"/>
    </source>
</evidence>
<protein>
    <recommendedName>
        <fullName evidence="10">T-cell immunomodulatory protein TIP C2 domain-containing protein</fullName>
    </recommendedName>
</protein>
<dbReference type="OrthoDB" id="10022113at2759"/>
<evidence type="ECO:0000256" key="3">
    <source>
        <dbReference type="ARBA" id="ARBA00022692"/>
    </source>
</evidence>
<evidence type="ECO:0000256" key="6">
    <source>
        <dbReference type="ARBA" id="ARBA00023136"/>
    </source>
</evidence>
<evidence type="ECO:0000256" key="5">
    <source>
        <dbReference type="ARBA" id="ARBA00022989"/>
    </source>
</evidence>
<dbReference type="PANTHER" id="PTHR13412:SF0">
    <property type="entry name" value="T-CELL IMMUNOMODULATORY PROTEIN"/>
    <property type="match status" value="1"/>
</dbReference>
<dbReference type="InterPro" id="IPR028994">
    <property type="entry name" value="Integrin_alpha_N"/>
</dbReference>
<keyword evidence="12" id="KW-1185">Reference proteome</keyword>
<proteinExistence type="inferred from homology"/>
<evidence type="ECO:0000313" key="12">
    <source>
        <dbReference type="Proteomes" id="UP000077266"/>
    </source>
</evidence>
<evidence type="ECO:0000256" key="1">
    <source>
        <dbReference type="ARBA" id="ARBA00004479"/>
    </source>
</evidence>
<evidence type="ECO:0000256" key="4">
    <source>
        <dbReference type="ARBA" id="ARBA00022729"/>
    </source>
</evidence>
<keyword evidence="5 8" id="KW-1133">Transmembrane helix</keyword>
<dbReference type="Pfam" id="PF23122">
    <property type="entry name" value="C2_ITFG1"/>
    <property type="match status" value="1"/>
</dbReference>
<keyword evidence="3 8" id="KW-0812">Transmembrane</keyword>
<dbReference type="AlphaFoldDB" id="A0A165CZ93"/>
<reference evidence="11 12" key="1">
    <citation type="journal article" date="2016" name="Mol. Biol. Evol.">
        <title>Comparative Genomics of Early-Diverging Mushroom-Forming Fungi Provides Insights into the Origins of Lignocellulose Decay Capabilities.</title>
        <authorList>
            <person name="Nagy L.G."/>
            <person name="Riley R."/>
            <person name="Tritt A."/>
            <person name="Adam C."/>
            <person name="Daum C."/>
            <person name="Floudas D."/>
            <person name="Sun H."/>
            <person name="Yadav J.S."/>
            <person name="Pangilinan J."/>
            <person name="Larsson K.H."/>
            <person name="Matsuura K."/>
            <person name="Barry K."/>
            <person name="Labutti K."/>
            <person name="Kuo R."/>
            <person name="Ohm R.A."/>
            <person name="Bhattacharya S.S."/>
            <person name="Shirouzu T."/>
            <person name="Yoshinaga Y."/>
            <person name="Martin F.M."/>
            <person name="Grigoriev I.V."/>
            <person name="Hibbett D.S."/>
        </authorList>
    </citation>
    <scope>NUCLEOTIDE SEQUENCE [LARGE SCALE GENOMIC DNA]</scope>
    <source>
        <strain evidence="11 12">HHB12029</strain>
    </source>
</reference>
<keyword evidence="6 8" id="KW-0472">Membrane</keyword>
<dbReference type="Proteomes" id="UP000077266">
    <property type="component" value="Unassembled WGS sequence"/>
</dbReference>
<dbReference type="InterPro" id="IPR057089">
    <property type="entry name" value="C2_TIP"/>
</dbReference>
<dbReference type="GO" id="GO:0005886">
    <property type="term" value="C:plasma membrane"/>
    <property type="evidence" value="ECO:0007669"/>
    <property type="project" value="TreeGrafter"/>
</dbReference>
<feature type="signal peptide" evidence="9">
    <location>
        <begin position="1"/>
        <end position="25"/>
    </location>
</feature>
<dbReference type="STRING" id="1314781.A0A165CZ93"/>
<comment type="subcellular location">
    <subcellularLocation>
        <location evidence="1">Membrane</location>
        <topology evidence="1">Single-pass type I membrane protein</topology>
    </subcellularLocation>
</comment>
<dbReference type="InterPro" id="IPR013517">
    <property type="entry name" value="FG-GAP"/>
</dbReference>
<sequence length="643" mass="70789">MDSWKRRARRALLLTLTLCAPTAHAIWPFPAKRFTANGLINAGTLGMNDNGRVVAFGDFNADQFLDAVFLDVTQRQLSLYLWDHDAFTFKKGPTIELPSQAYNVIPGDMTYDGKLDLLVMSAGANKDIAMSVYLGPFSSTEPPRIDVPSSTLVQPIPVDANGDMRIDLLGMFPDAGGSSLKLWQNSWNSSLGRAQSLFKITDPKLVGASCHIANPHSNAVVDLNGDCLADLFLVCEEPGSGERSYQIWVNMKADGFALVQSGPLPDGVGAISFADMDRDGTIDIVFPTCKSTSRSGVGTDCKINIAYNQQLPLCKNSQEKNCRSPEELCVADPHFSFDLRASPDNKAFVSINLEDLVGPGAGLLMRDETFGTPLPVPLKIGDLNLDGFPDIVPIVITKPNDHTPKILLSKDGRHFELVRDDVEVLDEIKDARSVAFIDLDEDGSLDLLVQRSGDQKITFVQNNFFFDAFFLRAIVLNGACGGWCENKNTSEKYHPFGVSYSGATYKYTVLDTSGVRSAAQVGQLPQTSYHSLLTPYSFVGLGRTNNYIENLFVGSTKHTPQHWINMEGVIPNSKVVIIPPGVSNDWRKELYLRPGNWIPWVGISVVGAMIILAVMTFVLHLNEKREDELERRRASHHINFDAL</sequence>
<evidence type="ECO:0000256" key="8">
    <source>
        <dbReference type="SAM" id="Phobius"/>
    </source>
</evidence>
<accession>A0A165CZ93</accession>
<dbReference type="PANTHER" id="PTHR13412">
    <property type="entry name" value="T-CELL IMMUNOMODULATORY PROTEIN HOMOLOG"/>
    <property type="match status" value="1"/>
</dbReference>
<evidence type="ECO:0000256" key="9">
    <source>
        <dbReference type="SAM" id="SignalP"/>
    </source>
</evidence>
<dbReference type="SUPFAM" id="SSF69318">
    <property type="entry name" value="Integrin alpha N-terminal domain"/>
    <property type="match status" value="2"/>
</dbReference>
<dbReference type="EMBL" id="KV426269">
    <property type="protein sequence ID" value="KZV83486.1"/>
    <property type="molecule type" value="Genomic_DNA"/>
</dbReference>
<feature type="transmembrane region" description="Helical" evidence="8">
    <location>
        <begin position="597"/>
        <end position="621"/>
    </location>
</feature>
<name>A0A165CZ93_EXIGL</name>
<feature type="chain" id="PRO_5007856264" description="T-cell immunomodulatory protein TIP C2 domain-containing protein" evidence="9">
    <location>
        <begin position="26"/>
        <end position="643"/>
    </location>
</feature>
<dbReference type="InParanoid" id="A0A165CZ93"/>
<dbReference type="Pfam" id="PF13517">
    <property type="entry name" value="FG-GAP_3"/>
    <property type="match status" value="3"/>
</dbReference>
<evidence type="ECO:0000256" key="7">
    <source>
        <dbReference type="ARBA" id="ARBA00023180"/>
    </source>
</evidence>
<keyword evidence="4 9" id="KW-0732">Signal</keyword>
<keyword evidence="7" id="KW-0325">Glycoprotein</keyword>
<organism evidence="11 12">
    <name type="scientific">Exidia glandulosa HHB12029</name>
    <dbReference type="NCBI Taxonomy" id="1314781"/>
    <lineage>
        <taxon>Eukaryota</taxon>
        <taxon>Fungi</taxon>
        <taxon>Dikarya</taxon>
        <taxon>Basidiomycota</taxon>
        <taxon>Agaricomycotina</taxon>
        <taxon>Agaricomycetes</taxon>
        <taxon>Auriculariales</taxon>
        <taxon>Exidiaceae</taxon>
        <taxon>Exidia</taxon>
    </lineage>
</organism>
<dbReference type="InterPro" id="IPR024881">
    <property type="entry name" value="Tip"/>
</dbReference>
<gene>
    <name evidence="11" type="ORF">EXIGLDRAFT_683764</name>
</gene>
<comment type="similarity">
    <text evidence="2">Belongs to the TIP family.</text>
</comment>
<evidence type="ECO:0000313" key="11">
    <source>
        <dbReference type="EMBL" id="KZV83486.1"/>
    </source>
</evidence>
<evidence type="ECO:0000256" key="2">
    <source>
        <dbReference type="ARBA" id="ARBA00006496"/>
    </source>
</evidence>